<dbReference type="InterPro" id="IPR005563">
    <property type="entry name" value="A_protein"/>
</dbReference>
<keyword evidence="9" id="KW-1185">Reference proteome</keyword>
<evidence type="ECO:0000313" key="8">
    <source>
        <dbReference type="EMBL" id="DAD49873.1"/>
    </source>
</evidence>
<evidence type="ECO:0000256" key="6">
    <source>
        <dbReference type="ARBA" id="ARBA00023296"/>
    </source>
</evidence>
<keyword evidence="4" id="KW-0946">Virion</keyword>
<keyword evidence="5" id="KW-1175">Viral attachment to host cell pilus</keyword>
<reference evidence="8" key="1">
    <citation type="submission" date="2020-09" db="EMBL/GenBank/DDBJ databases">
        <title>Leviviricetes taxonomy.</title>
        <authorList>
            <person name="Stockdale S.R."/>
            <person name="Callanan J."/>
            <person name="Adriaenssens E.M."/>
            <person name="Kuhn J.H."/>
            <person name="Rumnieks J."/>
            <person name="Shkoporov A."/>
            <person name="Draper L.A."/>
            <person name="Ross P."/>
            <person name="Hill C."/>
        </authorList>
    </citation>
    <scope>NUCLEOTIDE SEQUENCE</scope>
</reference>
<feature type="non-terminal residue" evidence="8">
    <location>
        <position position="1"/>
    </location>
</feature>
<keyword evidence="2" id="KW-0945">Host-virus interaction</keyword>
<dbReference type="EMBL" id="BK013366">
    <property type="protein sequence ID" value="DAD49873.1"/>
    <property type="molecule type" value="Genomic_RNA"/>
</dbReference>
<protein>
    <submittedName>
        <fullName evidence="8">Maturation protein</fullName>
    </submittedName>
</protein>
<organism evidence="8 9">
    <name type="scientific">ssRNA phage EOC000</name>
    <dbReference type="NCBI Taxonomy" id="2785994"/>
    <lineage>
        <taxon>Viruses</taxon>
        <taxon>Riboviria</taxon>
        <taxon>Orthornavirae</taxon>
        <taxon>Lenarviricota</taxon>
        <taxon>Leviviricetes</taxon>
        <taxon>Norzivirales</taxon>
        <taxon>Fiersviridae</taxon>
        <taxon>Fagihyuvirus</taxon>
        <taxon>Fagihyuvirus tegeticola</taxon>
        <taxon>Phulivirus tegeticola</taxon>
    </lineage>
</organism>
<accession>A0A8S5KXC6</accession>
<name>A0A8S5KXC6_9VIRU</name>
<dbReference type="KEGG" id="vg:80398829"/>
<keyword evidence="6" id="KW-1160">Virus entry into host cell</keyword>
<evidence type="ECO:0000256" key="7">
    <source>
        <dbReference type="ARBA" id="ARBA00035110"/>
    </source>
</evidence>
<evidence type="ECO:0000313" key="9">
    <source>
        <dbReference type="Proteomes" id="UP000677841"/>
    </source>
</evidence>
<gene>
    <name evidence="8" type="primary">EOC000_1</name>
</gene>
<evidence type="ECO:0000256" key="5">
    <source>
        <dbReference type="ARBA" id="ARBA00023104"/>
    </source>
</evidence>
<dbReference type="GO" id="GO:0039666">
    <property type="term" value="P:virion attachment to host cell pilus"/>
    <property type="evidence" value="ECO:0007669"/>
    <property type="project" value="UniProtKB-KW"/>
</dbReference>
<evidence type="ECO:0000256" key="4">
    <source>
        <dbReference type="ARBA" id="ARBA00022844"/>
    </source>
</evidence>
<dbReference type="GO" id="GO:0044423">
    <property type="term" value="C:virion component"/>
    <property type="evidence" value="ECO:0007669"/>
    <property type="project" value="UniProtKB-KW"/>
</dbReference>
<dbReference type="RefSeq" id="YP_010769727.1">
    <property type="nucleotide sequence ID" value="NC_074058.1"/>
</dbReference>
<evidence type="ECO:0000256" key="2">
    <source>
        <dbReference type="ARBA" id="ARBA00022581"/>
    </source>
</evidence>
<evidence type="ECO:0000256" key="1">
    <source>
        <dbReference type="ARBA" id="ARBA00004328"/>
    </source>
</evidence>
<comment type="similarity">
    <text evidence="7">Belongs to the Leviviricetes maturation protein family.</text>
</comment>
<proteinExistence type="inferred from homology"/>
<dbReference type="Pfam" id="PF03863">
    <property type="entry name" value="Phage_mat-A"/>
    <property type="match status" value="2"/>
</dbReference>
<comment type="subcellular location">
    <subcellularLocation>
        <location evidence="1">Virion</location>
    </subcellularLocation>
</comment>
<dbReference type="Proteomes" id="UP000677841">
    <property type="component" value="Segment"/>
</dbReference>
<evidence type="ECO:0000256" key="3">
    <source>
        <dbReference type="ARBA" id="ARBA00022804"/>
    </source>
</evidence>
<dbReference type="GeneID" id="80398829"/>
<keyword evidence="3" id="KW-1161">Viral attachment to host cell</keyword>
<sequence>FRYPSVPQNRLTIMPYQLKYEHNTNEYNLDRKTGQQVITGSFWALRTETSVSNTEKRVKPVDLFAGGTTRSWSTEKYMDTLCQIQSTEFSLAYRRSSSILGAGVWYSMPNLDLSKMYEKLRAKIKSENLNLAMACAEYRATCGMFAGAAKDIVKAFRIVRGGRAFEEFIRILQEPKNRTEKRIANRWLEVQYGLLPTVSDLHGAVDALATRINDGIPIYVTQTVRESHRFFQQAPQGSRVNTHELSGIGRARYVIRQPNLKGLTQLGFTNPGLLAWELIPYSFVFDKIIPIGSYLASLDALVGVENFSWYFSKKDTYRFRANAFGSHTITGTAITRYAPSSNLPMPRLGYQPSQSLKFVLNGLALLSQQRGGFIAKR</sequence>